<organism evidence="7 8">
    <name type="scientific">Vitreoscilla massiliensis</name>
    <dbReference type="NCBI Taxonomy" id="1689272"/>
    <lineage>
        <taxon>Bacteria</taxon>
        <taxon>Pseudomonadati</taxon>
        <taxon>Pseudomonadota</taxon>
        <taxon>Betaproteobacteria</taxon>
        <taxon>Neisseriales</taxon>
        <taxon>Neisseriaceae</taxon>
        <taxon>Vitreoscilla</taxon>
    </lineage>
</organism>
<evidence type="ECO:0000256" key="4">
    <source>
        <dbReference type="ARBA" id="ARBA00023204"/>
    </source>
</evidence>
<evidence type="ECO:0000259" key="6">
    <source>
        <dbReference type="PROSITE" id="PS50173"/>
    </source>
</evidence>
<dbReference type="PANTHER" id="PTHR11076:SF34">
    <property type="entry name" value="PROTEIN UMUC"/>
    <property type="match status" value="1"/>
</dbReference>
<dbReference type="PROSITE" id="PS50173">
    <property type="entry name" value="UMUC"/>
    <property type="match status" value="1"/>
</dbReference>
<protein>
    <submittedName>
        <fullName evidence="7">Y-family DNA polymerase</fullName>
    </submittedName>
</protein>
<keyword evidence="4" id="KW-0234">DNA repair</keyword>
<evidence type="ECO:0000256" key="1">
    <source>
        <dbReference type="ARBA" id="ARBA00010945"/>
    </source>
</evidence>
<gene>
    <name evidence="7" type="ORF">LVJ82_03240</name>
</gene>
<accession>A0ABY4E3D0</accession>
<evidence type="ECO:0000256" key="3">
    <source>
        <dbReference type="ARBA" id="ARBA00023199"/>
    </source>
</evidence>
<dbReference type="Pfam" id="PF13438">
    <property type="entry name" value="DUF4113"/>
    <property type="match status" value="1"/>
</dbReference>
<dbReference type="InterPro" id="IPR001126">
    <property type="entry name" value="UmuC"/>
</dbReference>
<evidence type="ECO:0000313" key="7">
    <source>
        <dbReference type="EMBL" id="UOO90017.1"/>
    </source>
</evidence>
<dbReference type="CDD" id="cd01700">
    <property type="entry name" value="PolY_Pol_V_umuC"/>
    <property type="match status" value="1"/>
</dbReference>
<evidence type="ECO:0000313" key="8">
    <source>
        <dbReference type="Proteomes" id="UP000832011"/>
    </source>
</evidence>
<evidence type="ECO:0000256" key="2">
    <source>
        <dbReference type="ARBA" id="ARBA00022763"/>
    </source>
</evidence>
<dbReference type="Pfam" id="PF00817">
    <property type="entry name" value="IMS"/>
    <property type="match status" value="1"/>
</dbReference>
<dbReference type="InterPro" id="IPR043128">
    <property type="entry name" value="Rev_trsase/Diguanyl_cyclase"/>
</dbReference>
<evidence type="ECO:0000256" key="5">
    <source>
        <dbReference type="ARBA" id="ARBA00023236"/>
    </source>
</evidence>
<keyword evidence="5" id="KW-0742">SOS response</keyword>
<dbReference type="SUPFAM" id="SSF56672">
    <property type="entry name" value="DNA/RNA polymerases"/>
    <property type="match status" value="1"/>
</dbReference>
<dbReference type="InterPro" id="IPR025188">
    <property type="entry name" value="DUF4113"/>
</dbReference>
<dbReference type="EMBL" id="CP091511">
    <property type="protein sequence ID" value="UOO90017.1"/>
    <property type="molecule type" value="Genomic_DNA"/>
</dbReference>
<comment type="similarity">
    <text evidence="1">Belongs to the DNA polymerase type-Y family.</text>
</comment>
<keyword evidence="8" id="KW-1185">Reference proteome</keyword>
<sequence>MFALIDGNHFYCSCERVFRPDLKTRPVVVLSNNDGCVVSRTPEAKALGIKMGVPYYQIAHLEQHAGLVVFSSNYALYSHLSHHMMHSIASLVPRTEVYSIDECFADVSGLNQLPELALQLRERVWQWVGIPCCVGIAPTKTLAKFCNHLAKKHASLRGSVVWPQWRTDIQQRALRSEDVSEIWGVGRKLSTRLHAINIHSAWDLHCADTTTLRRLFGVTLERTQRELQGIACLDWENQPAAKQSIVCSRSFQSQVTSLDDLRAALSHHVQSAVHKLRQERGCCQYLRVFAASNRFRDDLPQYYGHQGSFLAQPCDDTLQLHQLAQQQLQQVFQAGIAYKRCGVELGHIHPKHIQQLDWIANASIKQRPELMQAWDSIKRKYGDKHLYLASEGLGTDAWKMRQQHRSPQYTTAFQDILVIPN</sequence>
<dbReference type="Gene3D" id="1.10.150.20">
    <property type="entry name" value="5' to 3' exonuclease, C-terminal subdomain"/>
    <property type="match status" value="1"/>
</dbReference>
<dbReference type="PANTHER" id="PTHR11076">
    <property type="entry name" value="DNA REPAIR POLYMERASE UMUC / TRANSFERASE FAMILY MEMBER"/>
    <property type="match status" value="1"/>
</dbReference>
<dbReference type="Gene3D" id="3.30.70.270">
    <property type="match status" value="1"/>
</dbReference>
<dbReference type="RefSeq" id="WP_058356081.1">
    <property type="nucleotide sequence ID" value="NZ_CABKVG010000008.1"/>
</dbReference>
<dbReference type="InterPro" id="IPR043502">
    <property type="entry name" value="DNA/RNA_pol_sf"/>
</dbReference>
<dbReference type="Gene3D" id="3.40.1170.60">
    <property type="match status" value="1"/>
</dbReference>
<keyword evidence="2" id="KW-0227">DNA damage</keyword>
<dbReference type="Pfam" id="PF11799">
    <property type="entry name" value="IMS_C"/>
    <property type="match status" value="1"/>
</dbReference>
<dbReference type="InterPro" id="IPR050116">
    <property type="entry name" value="DNA_polymerase-Y"/>
</dbReference>
<proteinExistence type="inferred from homology"/>
<feature type="domain" description="UmuC" evidence="6">
    <location>
        <begin position="2"/>
        <end position="186"/>
    </location>
</feature>
<name>A0ABY4E3D0_9NEIS</name>
<dbReference type="InterPro" id="IPR017961">
    <property type="entry name" value="DNA_pol_Y-fam_little_finger"/>
</dbReference>
<dbReference type="Proteomes" id="UP000832011">
    <property type="component" value="Chromosome"/>
</dbReference>
<reference evidence="7 8" key="1">
    <citation type="journal article" date="2022" name="Res Sq">
        <title>Evolution of multicellular longitudinally dividing oral cavity symbionts (Neisseriaceae).</title>
        <authorList>
            <person name="Nyongesa S."/>
            <person name="Weber P."/>
            <person name="Bernet E."/>
            <person name="Pullido F."/>
            <person name="Nieckarz M."/>
            <person name="Delaby M."/>
            <person name="Nieves C."/>
            <person name="Viehboeck T."/>
            <person name="Krause N."/>
            <person name="Rivera-Millot A."/>
            <person name="Nakamura A."/>
            <person name="Vischer N."/>
            <person name="VanNieuwenhze M."/>
            <person name="Brun Y."/>
            <person name="Cava F."/>
            <person name="Bulgheresi S."/>
            <person name="Veyrier F."/>
        </authorList>
    </citation>
    <scope>NUCLEOTIDE SEQUENCE [LARGE SCALE GENOMIC DNA]</scope>
    <source>
        <strain evidence="7 8">SN4</strain>
    </source>
</reference>
<keyword evidence="3" id="KW-0741">SOS mutagenesis</keyword>